<keyword evidence="7" id="KW-1185">Reference proteome</keyword>
<organism evidence="6 7">
    <name type="scientific">Aspergillus coremiiformis</name>
    <dbReference type="NCBI Taxonomy" id="138285"/>
    <lineage>
        <taxon>Eukaryota</taxon>
        <taxon>Fungi</taxon>
        <taxon>Dikarya</taxon>
        <taxon>Ascomycota</taxon>
        <taxon>Pezizomycotina</taxon>
        <taxon>Eurotiomycetes</taxon>
        <taxon>Eurotiomycetidae</taxon>
        <taxon>Eurotiales</taxon>
        <taxon>Aspergillaceae</taxon>
        <taxon>Aspergillus</taxon>
        <taxon>Aspergillus subgen. Circumdati</taxon>
    </lineage>
</organism>
<reference evidence="7" key="1">
    <citation type="submission" date="2019-04" db="EMBL/GenBank/DDBJ databases">
        <title>Friends and foes A comparative genomics studyof 23 Aspergillus species from section Flavi.</title>
        <authorList>
            <consortium name="DOE Joint Genome Institute"/>
            <person name="Kjaerbolling I."/>
            <person name="Vesth T."/>
            <person name="Frisvad J.C."/>
            <person name="Nybo J.L."/>
            <person name="Theobald S."/>
            <person name="Kildgaard S."/>
            <person name="Isbrandt T."/>
            <person name="Kuo A."/>
            <person name="Sato A."/>
            <person name="Lyhne E.K."/>
            <person name="Kogle M.E."/>
            <person name="Wiebenga A."/>
            <person name="Kun R.S."/>
            <person name="Lubbers R.J."/>
            <person name="Makela M.R."/>
            <person name="Barry K."/>
            <person name="Chovatia M."/>
            <person name="Clum A."/>
            <person name="Daum C."/>
            <person name="Haridas S."/>
            <person name="He G."/>
            <person name="LaButti K."/>
            <person name="Lipzen A."/>
            <person name="Mondo S."/>
            <person name="Riley R."/>
            <person name="Salamov A."/>
            <person name="Simmons B.A."/>
            <person name="Magnuson J.K."/>
            <person name="Henrissat B."/>
            <person name="Mortensen U.H."/>
            <person name="Larsen T.O."/>
            <person name="Devries R.P."/>
            <person name="Grigoriev I.V."/>
            <person name="Machida M."/>
            <person name="Baker S.E."/>
            <person name="Andersen M.R."/>
        </authorList>
    </citation>
    <scope>NUCLEOTIDE SEQUENCE [LARGE SCALE GENOMIC DNA]</scope>
    <source>
        <strain evidence="7">CBS 553.77</strain>
    </source>
</reference>
<keyword evidence="3 5" id="KW-1133">Transmembrane helix</keyword>
<dbReference type="OrthoDB" id="2122304at2759"/>
<dbReference type="Gene3D" id="1.20.120.550">
    <property type="entry name" value="Membrane associated eicosanoid/glutathione metabolism-like domain"/>
    <property type="match status" value="1"/>
</dbReference>
<evidence type="ECO:0000256" key="2">
    <source>
        <dbReference type="ARBA" id="ARBA00022692"/>
    </source>
</evidence>
<comment type="subcellular location">
    <subcellularLocation>
        <location evidence="1">Membrane</location>
    </subcellularLocation>
</comment>
<dbReference type="Pfam" id="PF01124">
    <property type="entry name" value="MAPEG"/>
    <property type="match status" value="1"/>
</dbReference>
<proteinExistence type="predicted"/>
<evidence type="ECO:0000256" key="1">
    <source>
        <dbReference type="ARBA" id="ARBA00004370"/>
    </source>
</evidence>
<feature type="transmembrane region" description="Helical" evidence="5">
    <location>
        <begin position="20"/>
        <end position="38"/>
    </location>
</feature>
<evidence type="ECO:0000313" key="7">
    <source>
        <dbReference type="Proteomes" id="UP000327118"/>
    </source>
</evidence>
<dbReference type="InterPro" id="IPR023352">
    <property type="entry name" value="MAPEG-like_dom_sf"/>
</dbReference>
<protein>
    <recommendedName>
        <fullName evidence="8">Membrane-associated, eicosanoid/glutathione metabolism protein</fullName>
    </recommendedName>
</protein>
<dbReference type="EMBL" id="ML739074">
    <property type="protein sequence ID" value="KAE8354329.1"/>
    <property type="molecule type" value="Genomic_DNA"/>
</dbReference>
<evidence type="ECO:0000256" key="5">
    <source>
        <dbReference type="SAM" id="Phobius"/>
    </source>
</evidence>
<dbReference type="PANTHER" id="PTHR35371:SF2">
    <property type="entry name" value="MAPEG FAMILY PROTEIN"/>
    <property type="match status" value="1"/>
</dbReference>
<dbReference type="PANTHER" id="PTHR35371">
    <property type="entry name" value="INNER MEMBRANE PROTEIN"/>
    <property type="match status" value="1"/>
</dbReference>
<name>A0A5N6ZC49_9EURO</name>
<dbReference type="SUPFAM" id="SSF161084">
    <property type="entry name" value="MAPEG domain-like"/>
    <property type="match status" value="1"/>
</dbReference>
<keyword evidence="2 5" id="KW-0812">Transmembrane</keyword>
<evidence type="ECO:0000256" key="3">
    <source>
        <dbReference type="ARBA" id="ARBA00022989"/>
    </source>
</evidence>
<evidence type="ECO:0000313" key="6">
    <source>
        <dbReference type="EMBL" id="KAE8354329.1"/>
    </source>
</evidence>
<keyword evidence="4 5" id="KW-0472">Membrane</keyword>
<accession>A0A5N6ZC49</accession>
<dbReference type="Proteomes" id="UP000327118">
    <property type="component" value="Unassembled WGS sequence"/>
</dbReference>
<evidence type="ECO:0008006" key="8">
    <source>
        <dbReference type="Google" id="ProtNLM"/>
    </source>
</evidence>
<sequence length="168" mass="18676">MASLLTAVGLTQSPLSTPMPNYGPGFLIFHFVFAYGVLSSRTLKQSYGIDHQVSPRQDLNRYGEAAVREGKITQKQLDMLYRNEGAHANSVENYTLFVASIALATYAGVPRTTINAAGWTYTVARILYAINYITVDHSRPAQWRGIFWWIGNLSCLTLLWKAGQALSN</sequence>
<dbReference type="InterPro" id="IPR001129">
    <property type="entry name" value="Membr-assoc_MAPEG"/>
</dbReference>
<evidence type="ECO:0000256" key="4">
    <source>
        <dbReference type="ARBA" id="ARBA00023136"/>
    </source>
</evidence>
<gene>
    <name evidence="6" type="ORF">BDV28DRAFT_147163</name>
</gene>
<dbReference type="AlphaFoldDB" id="A0A5N6ZC49"/>
<dbReference type="GO" id="GO:0016020">
    <property type="term" value="C:membrane"/>
    <property type="evidence" value="ECO:0007669"/>
    <property type="project" value="UniProtKB-SubCell"/>
</dbReference>